<evidence type="ECO:0000256" key="4">
    <source>
        <dbReference type="ARBA" id="ARBA00022475"/>
    </source>
</evidence>
<organism evidence="13 14">
    <name type="scientific">Roseburia faecis</name>
    <dbReference type="NCBI Taxonomy" id="301302"/>
    <lineage>
        <taxon>Bacteria</taxon>
        <taxon>Bacillati</taxon>
        <taxon>Bacillota</taxon>
        <taxon>Clostridia</taxon>
        <taxon>Lachnospirales</taxon>
        <taxon>Lachnospiraceae</taxon>
        <taxon>Roseburia</taxon>
    </lineage>
</organism>
<dbReference type="Proteomes" id="UP000049979">
    <property type="component" value="Unassembled WGS sequence"/>
</dbReference>
<evidence type="ECO:0000256" key="8">
    <source>
        <dbReference type="ARBA" id="ARBA00022989"/>
    </source>
</evidence>
<protein>
    <recommendedName>
        <fullName evidence="3">histidine kinase</fullName>
        <ecNumber evidence="3">2.7.13.3</ecNumber>
    </recommendedName>
</protein>
<sequence length="339" mass="39758">MKLTEYLKDKVLLLLLHMVCMAGLVIFLRLTGYSMDKCVIILVCYGVILAGWLFLQFFSRRSYFRKLEQLTDQLDRRYLLGELMPESFGLEDRKYRELIRKSNKSVIERIHQMEQNQKDYREYIESWVHEIKAPITAIALNCENNRDERSRYLLVENRKVENYVDMALYYARMDAVYKDYMIAESNLQEVAQQVLLQNKYYLIQSHVKAEVACPDTVYSDKKWIAFILNQLIQNSVKYGRSEGTHIQIVTKKTKRGVLLRVKDDGIGIPKEEIPRIFEKGFTGTNGRNRERSTGMGLYLCRKLCDKLNIEIRAESAEGKGTEIILMFPVSDYLTGYRET</sequence>
<evidence type="ECO:0000256" key="9">
    <source>
        <dbReference type="ARBA" id="ARBA00023012"/>
    </source>
</evidence>
<feature type="transmembrane region" description="Helical" evidence="11">
    <location>
        <begin position="39"/>
        <end position="58"/>
    </location>
</feature>
<dbReference type="PRINTS" id="PR00344">
    <property type="entry name" value="BCTRLSENSOR"/>
</dbReference>
<keyword evidence="10 11" id="KW-0472">Membrane</keyword>
<feature type="domain" description="Histidine kinase" evidence="12">
    <location>
        <begin position="126"/>
        <end position="331"/>
    </location>
</feature>
<evidence type="ECO:0000256" key="5">
    <source>
        <dbReference type="ARBA" id="ARBA00022679"/>
    </source>
</evidence>
<evidence type="ECO:0000256" key="7">
    <source>
        <dbReference type="ARBA" id="ARBA00022777"/>
    </source>
</evidence>
<comment type="catalytic activity">
    <reaction evidence="1">
        <text>ATP + protein L-histidine = ADP + protein N-phospho-L-histidine.</text>
        <dbReference type="EC" id="2.7.13.3"/>
    </reaction>
</comment>
<dbReference type="SMART" id="SM00387">
    <property type="entry name" value="HATPase_c"/>
    <property type="match status" value="1"/>
</dbReference>
<evidence type="ECO:0000256" key="3">
    <source>
        <dbReference type="ARBA" id="ARBA00012438"/>
    </source>
</evidence>
<accession>A0A0M6WYF7</accession>
<gene>
    <name evidence="13" type="ORF">M72_15121</name>
</gene>
<evidence type="ECO:0000256" key="11">
    <source>
        <dbReference type="SAM" id="Phobius"/>
    </source>
</evidence>
<evidence type="ECO:0000313" key="13">
    <source>
        <dbReference type="EMBL" id="CRL42264.1"/>
    </source>
</evidence>
<dbReference type="GO" id="GO:0000155">
    <property type="term" value="F:phosphorelay sensor kinase activity"/>
    <property type="evidence" value="ECO:0007669"/>
    <property type="project" value="TreeGrafter"/>
</dbReference>
<name>A0A0M6WYF7_9FIRM</name>
<dbReference type="Gene3D" id="3.30.565.10">
    <property type="entry name" value="Histidine kinase-like ATPase, C-terminal domain"/>
    <property type="match status" value="1"/>
</dbReference>
<keyword evidence="14" id="KW-1185">Reference proteome</keyword>
<dbReference type="GO" id="GO:0005886">
    <property type="term" value="C:plasma membrane"/>
    <property type="evidence" value="ECO:0007669"/>
    <property type="project" value="UniProtKB-SubCell"/>
</dbReference>
<evidence type="ECO:0000256" key="6">
    <source>
        <dbReference type="ARBA" id="ARBA00022692"/>
    </source>
</evidence>
<dbReference type="SUPFAM" id="SSF55874">
    <property type="entry name" value="ATPase domain of HSP90 chaperone/DNA topoisomerase II/histidine kinase"/>
    <property type="match status" value="1"/>
</dbReference>
<dbReference type="InterPro" id="IPR050351">
    <property type="entry name" value="BphY/WalK/GraS-like"/>
</dbReference>
<evidence type="ECO:0000313" key="14">
    <source>
        <dbReference type="Proteomes" id="UP000049979"/>
    </source>
</evidence>
<evidence type="ECO:0000259" key="12">
    <source>
        <dbReference type="PROSITE" id="PS50109"/>
    </source>
</evidence>
<dbReference type="GO" id="GO:0004721">
    <property type="term" value="F:phosphoprotein phosphatase activity"/>
    <property type="evidence" value="ECO:0007669"/>
    <property type="project" value="TreeGrafter"/>
</dbReference>
<evidence type="ECO:0000256" key="2">
    <source>
        <dbReference type="ARBA" id="ARBA00004651"/>
    </source>
</evidence>
<evidence type="ECO:0000256" key="10">
    <source>
        <dbReference type="ARBA" id="ARBA00023136"/>
    </source>
</evidence>
<dbReference type="EC" id="2.7.13.3" evidence="3"/>
<dbReference type="InterPro" id="IPR003594">
    <property type="entry name" value="HATPase_dom"/>
</dbReference>
<reference evidence="14" key="1">
    <citation type="submission" date="2015-05" db="EMBL/GenBank/DDBJ databases">
        <authorList>
            <consortium name="Pathogen Informatics"/>
        </authorList>
    </citation>
    <scope>NUCLEOTIDE SEQUENCE [LARGE SCALE GENOMIC DNA]</scope>
    <source>
        <strain evidence="14">M72</strain>
    </source>
</reference>
<dbReference type="EMBL" id="CVRR01000060">
    <property type="protein sequence ID" value="CRL42264.1"/>
    <property type="molecule type" value="Genomic_DNA"/>
</dbReference>
<dbReference type="InterPro" id="IPR036890">
    <property type="entry name" value="HATPase_C_sf"/>
</dbReference>
<keyword evidence="6 11" id="KW-0812">Transmembrane</keyword>
<dbReference type="GO" id="GO:0016036">
    <property type="term" value="P:cellular response to phosphate starvation"/>
    <property type="evidence" value="ECO:0007669"/>
    <property type="project" value="TreeGrafter"/>
</dbReference>
<dbReference type="RefSeq" id="WP_055068662.1">
    <property type="nucleotide sequence ID" value="NZ_CP173697.1"/>
</dbReference>
<dbReference type="OrthoDB" id="9780487at2"/>
<keyword evidence="8 11" id="KW-1133">Transmembrane helix</keyword>
<dbReference type="Pfam" id="PF02518">
    <property type="entry name" value="HATPase_c"/>
    <property type="match status" value="1"/>
</dbReference>
<dbReference type="STRING" id="301302.ERS852420_02721"/>
<dbReference type="AlphaFoldDB" id="A0A0M6WYF7"/>
<dbReference type="PANTHER" id="PTHR45453">
    <property type="entry name" value="PHOSPHATE REGULON SENSOR PROTEIN PHOR"/>
    <property type="match status" value="1"/>
</dbReference>
<evidence type="ECO:0000256" key="1">
    <source>
        <dbReference type="ARBA" id="ARBA00000085"/>
    </source>
</evidence>
<keyword evidence="5" id="KW-0808">Transferase</keyword>
<dbReference type="PROSITE" id="PS50109">
    <property type="entry name" value="HIS_KIN"/>
    <property type="match status" value="1"/>
</dbReference>
<keyword evidence="7 13" id="KW-0418">Kinase</keyword>
<proteinExistence type="predicted"/>
<dbReference type="InterPro" id="IPR005467">
    <property type="entry name" value="His_kinase_dom"/>
</dbReference>
<keyword evidence="9" id="KW-0902">Two-component regulatory system</keyword>
<feature type="transmembrane region" description="Helical" evidence="11">
    <location>
        <begin position="12"/>
        <end position="33"/>
    </location>
</feature>
<keyword evidence="4" id="KW-1003">Cell membrane</keyword>
<dbReference type="InterPro" id="IPR004358">
    <property type="entry name" value="Sig_transdc_His_kin-like_C"/>
</dbReference>
<comment type="subcellular location">
    <subcellularLocation>
        <location evidence="2">Cell membrane</location>
        <topology evidence="2">Multi-pass membrane protein</topology>
    </subcellularLocation>
</comment>
<dbReference type="PANTHER" id="PTHR45453:SF2">
    <property type="entry name" value="HISTIDINE KINASE"/>
    <property type="match status" value="1"/>
</dbReference>